<dbReference type="HOGENOM" id="CLU_007736_0_0_1"/>
<dbReference type="OMA" id="IWYNYLR"/>
<keyword evidence="6" id="KW-0508">mRNA splicing</keyword>
<dbReference type="EMBL" id="AMQM01005121">
    <property type="status" value="NOT_ANNOTATED_CDS"/>
    <property type="molecule type" value="Genomic_DNA"/>
</dbReference>
<evidence type="ECO:0000256" key="4">
    <source>
        <dbReference type="ARBA" id="ARBA00022728"/>
    </source>
</evidence>
<feature type="domain" description="Pre-mRNA-splicing factor SYF1 central HAT repeats" evidence="9">
    <location>
        <begin position="171"/>
        <end position="374"/>
    </location>
</feature>
<feature type="domain" description="Pre-mRNA-splicing factor Syf1-like N-terminal HAT-repeats" evidence="11">
    <location>
        <begin position="9"/>
        <end position="168"/>
    </location>
</feature>
<feature type="compositionally biased region" description="Acidic residues" evidence="8">
    <location>
        <begin position="807"/>
        <end position="825"/>
    </location>
</feature>
<gene>
    <name evidence="13" type="primary">20194466</name>
    <name evidence="12" type="ORF">HELRODRAFT_100710</name>
</gene>
<keyword evidence="4" id="KW-0747">Spliceosome</keyword>
<dbReference type="SMART" id="SM00386">
    <property type="entry name" value="HAT"/>
    <property type="match status" value="12"/>
</dbReference>
<evidence type="ECO:0000256" key="3">
    <source>
        <dbReference type="ARBA" id="ARBA00022664"/>
    </source>
</evidence>
<comment type="similarity">
    <text evidence="2">Belongs to the crooked-neck family.</text>
</comment>
<accession>T1ED14</accession>
<feature type="domain" description="Pre-mRNA-splicing factor Syf1/CRNKL1-like C-terminal HAT-repeats" evidence="10">
    <location>
        <begin position="377"/>
        <end position="767"/>
    </location>
</feature>
<dbReference type="Pfam" id="PF23220">
    <property type="entry name" value="HAT_Syf1_M"/>
    <property type="match status" value="1"/>
</dbReference>
<dbReference type="InterPro" id="IPR003107">
    <property type="entry name" value="HAT"/>
</dbReference>
<dbReference type="RefSeq" id="XP_009020691.1">
    <property type="nucleotide sequence ID" value="XM_009022443.1"/>
</dbReference>
<dbReference type="KEGG" id="hro:HELRODRAFT_100710"/>
<evidence type="ECO:0000259" key="9">
    <source>
        <dbReference type="Pfam" id="PF23220"/>
    </source>
</evidence>
<evidence type="ECO:0000256" key="7">
    <source>
        <dbReference type="ARBA" id="ARBA00023242"/>
    </source>
</evidence>
<reference evidence="14" key="1">
    <citation type="submission" date="2012-12" db="EMBL/GenBank/DDBJ databases">
        <authorList>
            <person name="Hellsten U."/>
            <person name="Grimwood J."/>
            <person name="Chapman J.A."/>
            <person name="Shapiro H."/>
            <person name="Aerts A."/>
            <person name="Otillar R.P."/>
            <person name="Terry A.Y."/>
            <person name="Boore J.L."/>
            <person name="Simakov O."/>
            <person name="Marletaz F."/>
            <person name="Cho S.-J."/>
            <person name="Edsinger-Gonzales E."/>
            <person name="Havlak P."/>
            <person name="Kuo D.-H."/>
            <person name="Larsson T."/>
            <person name="Lv J."/>
            <person name="Arendt D."/>
            <person name="Savage R."/>
            <person name="Osoegawa K."/>
            <person name="de Jong P."/>
            <person name="Lindberg D.R."/>
            <person name="Seaver E.C."/>
            <person name="Weisblat D.A."/>
            <person name="Putnam N.H."/>
            <person name="Grigoriev I.V."/>
            <person name="Rokhsar D.S."/>
        </authorList>
    </citation>
    <scope>NUCLEOTIDE SEQUENCE</scope>
</reference>
<dbReference type="GO" id="GO:0000974">
    <property type="term" value="C:Prp19 complex"/>
    <property type="evidence" value="ECO:0000318"/>
    <property type="project" value="GO_Central"/>
</dbReference>
<dbReference type="InParanoid" id="T1ED14"/>
<evidence type="ECO:0000256" key="2">
    <source>
        <dbReference type="ARBA" id="ARBA00008644"/>
    </source>
</evidence>
<dbReference type="GO" id="GO:0000349">
    <property type="term" value="P:generation of catalytic spliceosome for first transesterification step"/>
    <property type="evidence" value="ECO:0000318"/>
    <property type="project" value="GO_Central"/>
</dbReference>
<dbReference type="EMBL" id="KB096785">
    <property type="protein sequence ID" value="ESO01455.1"/>
    <property type="molecule type" value="Genomic_DNA"/>
</dbReference>
<dbReference type="AlphaFoldDB" id="T1ED14"/>
<dbReference type="Pfam" id="PF23233">
    <property type="entry name" value="HAT_Syf1_CNRKL1_N"/>
    <property type="match status" value="1"/>
</dbReference>
<dbReference type="Proteomes" id="UP000015101">
    <property type="component" value="Unassembled WGS sequence"/>
</dbReference>
<keyword evidence="5" id="KW-0677">Repeat</keyword>
<dbReference type="FunCoup" id="T1ED14">
    <property type="interactions" value="1785"/>
</dbReference>
<evidence type="ECO:0000313" key="14">
    <source>
        <dbReference type="Proteomes" id="UP000015101"/>
    </source>
</evidence>
<feature type="region of interest" description="Disordered" evidence="8">
    <location>
        <begin position="767"/>
        <end position="844"/>
    </location>
</feature>
<dbReference type="OrthoDB" id="10067343at2759"/>
<evidence type="ECO:0000313" key="12">
    <source>
        <dbReference type="EMBL" id="ESO01455.1"/>
    </source>
</evidence>
<evidence type="ECO:0000313" key="13">
    <source>
        <dbReference type="EnsemblMetazoa" id="HelroP100710"/>
    </source>
</evidence>
<dbReference type="GeneID" id="20194466"/>
<dbReference type="InterPro" id="IPR055433">
    <property type="entry name" value="HAT_Syf1-like_N"/>
</dbReference>
<evidence type="ECO:0000256" key="5">
    <source>
        <dbReference type="ARBA" id="ARBA00022737"/>
    </source>
</evidence>
<dbReference type="InterPro" id="IPR011990">
    <property type="entry name" value="TPR-like_helical_dom_sf"/>
</dbReference>
<dbReference type="InterPro" id="IPR045075">
    <property type="entry name" value="Syf1-like"/>
</dbReference>
<dbReference type="eggNOG" id="KOG2047">
    <property type="taxonomic scope" value="Eukaryota"/>
</dbReference>
<dbReference type="Pfam" id="PF23231">
    <property type="entry name" value="HAT_Syf1_CNRKL1_C"/>
    <property type="match status" value="1"/>
</dbReference>
<evidence type="ECO:0000259" key="10">
    <source>
        <dbReference type="Pfam" id="PF23231"/>
    </source>
</evidence>
<dbReference type="InterPro" id="IPR056350">
    <property type="entry name" value="HAT_Syf1_central"/>
</dbReference>
<dbReference type="PANTHER" id="PTHR11246">
    <property type="entry name" value="PRE-MRNA SPLICING FACTOR"/>
    <property type="match status" value="1"/>
</dbReference>
<sequence length="844" mass="99258">MEDIIFEEEDIPYEEEILRNPYSVKCWLRYIEHKKSAPNDVINMLYERALKELPGSYKIWHSYLKLRLVQIKGININSNMYKDLNSTFERSLTFMHKMPRIWLEYLQFLIDQGFVTTTRRAFDRALRSLPITQHQRIWNLYLLFLMKYPDLQETIVRCYRRYLKLMPEDSEDFIDYLKSVDRLDEAAILLVKIINDDKFQSKYGKSKHQLWNQLCDLVSKNPTKVVSLKVEPIVRQGIKKYTDQVGMLWNALADYYVRSQLFERARDIYEEAMLSVMTVRDFTQIFDAYTQFEDQIIRAKMEATNSLGPTEDDDLELEMHLARLEDLMERRPLLLNSVLLRQNPHNVHEWHKRIKLYEGKPKEIVETYTEAVEIVDPKQASGKLYTLWVGFAKFYEDAGQITDARLIFEKGMLADFKNVDELASLVCEYVEMELRHENYTEARKVLQKAVVPVAGIVDFYDSTEPVQNRLYKSLKVWALYADLEETFGTHMSCKSVYDRILDLKIANPQIVMNYATYLEELNYFEEAFKAYEKGIALFKWPNVYEIWNTYLTKFIARYKGDKLERARDLFEQCLEKCPAKFAKPIYLMYAKLEEDFGQARHAMEVYDKATKGVLPEDQYEMYNMYIRRATDLYGLTHTRGIYHKAIEALTDDQAKDMSMRFADLECKLGEIDRARAIYAHCSQMCDPRVAVDFWKTWKDFEIRHGNEDTLREMMRTKRSVMAIFNTQVNFMSAQMLSAHAAKRAHEAESAVDDSMRSLEKKARELAEESKKDEVASSANMAGLSKFVRGQATDDELGQLAETKNPDEIDIDDDNEDEEDITEEFELEKQTIPSEVFGKLLPEND</sequence>
<dbReference type="FunFam" id="1.25.40.10:FF:000182">
    <property type="entry name" value="Pre-mRNA-splicing factor SYF1"/>
    <property type="match status" value="1"/>
</dbReference>
<dbReference type="CTD" id="20194466"/>
<evidence type="ECO:0000256" key="8">
    <source>
        <dbReference type="SAM" id="MobiDB-lite"/>
    </source>
</evidence>
<protein>
    <submittedName>
        <fullName evidence="12 13">Uncharacterized protein</fullName>
    </submittedName>
</protein>
<name>T1ED14_HELRO</name>
<dbReference type="STRING" id="6412.T1ED14"/>
<keyword evidence="7" id="KW-0539">Nucleus</keyword>
<dbReference type="FunFam" id="1.25.40.10:FF:001071">
    <property type="entry name" value="pre-mRNA-splicing factor SYF1-like"/>
    <property type="match status" value="1"/>
</dbReference>
<dbReference type="EnsemblMetazoa" id="HelroT100710">
    <property type="protein sequence ID" value="HelroP100710"/>
    <property type="gene ID" value="HelroG100710"/>
</dbReference>
<dbReference type="GO" id="GO:0071014">
    <property type="term" value="C:post-mRNA release spliceosomal complex"/>
    <property type="evidence" value="ECO:0000318"/>
    <property type="project" value="GO_Central"/>
</dbReference>
<dbReference type="PANTHER" id="PTHR11246:SF5">
    <property type="entry name" value="PRE-MRNA-SPLICING FACTOR SYF1"/>
    <property type="match status" value="1"/>
</dbReference>
<dbReference type="GO" id="GO:0000398">
    <property type="term" value="P:mRNA splicing, via spliceosome"/>
    <property type="evidence" value="ECO:0000318"/>
    <property type="project" value="GO_Central"/>
</dbReference>
<dbReference type="FunFam" id="1.25.40.10:FF:000137">
    <property type="entry name" value="Pre-mRNA-splicing factor syf1"/>
    <property type="match status" value="1"/>
</dbReference>
<keyword evidence="14" id="KW-1185">Reference proteome</keyword>
<dbReference type="GO" id="GO:0071007">
    <property type="term" value="C:U2-type catalytic step 2 spliceosome"/>
    <property type="evidence" value="ECO:0000318"/>
    <property type="project" value="GO_Central"/>
</dbReference>
<dbReference type="SUPFAM" id="SSF48452">
    <property type="entry name" value="TPR-like"/>
    <property type="match status" value="4"/>
</dbReference>
<dbReference type="Gene3D" id="1.25.40.10">
    <property type="entry name" value="Tetratricopeptide repeat domain"/>
    <property type="match status" value="4"/>
</dbReference>
<evidence type="ECO:0000259" key="11">
    <source>
        <dbReference type="Pfam" id="PF23233"/>
    </source>
</evidence>
<evidence type="ECO:0000256" key="1">
    <source>
        <dbReference type="ARBA" id="ARBA00004123"/>
    </source>
</evidence>
<proteinExistence type="inferred from homology"/>
<reference evidence="13" key="3">
    <citation type="submission" date="2015-06" db="UniProtKB">
        <authorList>
            <consortium name="EnsemblMetazoa"/>
        </authorList>
    </citation>
    <scope>IDENTIFICATION</scope>
</reference>
<evidence type="ECO:0000256" key="6">
    <source>
        <dbReference type="ARBA" id="ARBA00023187"/>
    </source>
</evidence>
<organism evidence="13 14">
    <name type="scientific">Helobdella robusta</name>
    <name type="common">Californian leech</name>
    <dbReference type="NCBI Taxonomy" id="6412"/>
    <lineage>
        <taxon>Eukaryota</taxon>
        <taxon>Metazoa</taxon>
        <taxon>Spiralia</taxon>
        <taxon>Lophotrochozoa</taxon>
        <taxon>Annelida</taxon>
        <taxon>Clitellata</taxon>
        <taxon>Hirudinea</taxon>
        <taxon>Rhynchobdellida</taxon>
        <taxon>Glossiphoniidae</taxon>
        <taxon>Helobdella</taxon>
    </lineage>
</organism>
<dbReference type="FunFam" id="1.25.40.10:FF:000023">
    <property type="entry name" value="Pre-mRNA-splicing factor SYF1"/>
    <property type="match status" value="1"/>
</dbReference>
<comment type="subcellular location">
    <subcellularLocation>
        <location evidence="1">Nucleus</location>
    </subcellularLocation>
</comment>
<dbReference type="InterPro" id="IPR055430">
    <property type="entry name" value="HAT_Syf1_CNRKL1_C"/>
</dbReference>
<keyword evidence="3" id="KW-0507">mRNA processing</keyword>
<reference evidence="12 14" key="2">
    <citation type="journal article" date="2013" name="Nature">
        <title>Insights into bilaterian evolution from three spiralian genomes.</title>
        <authorList>
            <person name="Simakov O."/>
            <person name="Marletaz F."/>
            <person name="Cho S.J."/>
            <person name="Edsinger-Gonzales E."/>
            <person name="Havlak P."/>
            <person name="Hellsten U."/>
            <person name="Kuo D.H."/>
            <person name="Larsson T."/>
            <person name="Lv J."/>
            <person name="Arendt D."/>
            <person name="Savage R."/>
            <person name="Osoegawa K."/>
            <person name="de Jong P."/>
            <person name="Grimwood J."/>
            <person name="Chapman J.A."/>
            <person name="Shapiro H."/>
            <person name="Aerts A."/>
            <person name="Otillar R.P."/>
            <person name="Terry A.Y."/>
            <person name="Boore J.L."/>
            <person name="Grigoriev I.V."/>
            <person name="Lindberg D.R."/>
            <person name="Seaver E.C."/>
            <person name="Weisblat D.A."/>
            <person name="Putnam N.H."/>
            <person name="Rokhsar D.S."/>
        </authorList>
    </citation>
    <scope>NUCLEOTIDE SEQUENCE</scope>
</reference>